<evidence type="ECO:0000259" key="6">
    <source>
        <dbReference type="PROSITE" id="PS51898"/>
    </source>
</evidence>
<dbReference type="EMBL" id="BMNQ01000117">
    <property type="protein sequence ID" value="GGK09653.1"/>
    <property type="molecule type" value="Genomic_DNA"/>
</dbReference>
<dbReference type="AlphaFoldDB" id="A0A917Q3H8"/>
<keyword evidence="4" id="KW-0233">DNA recombination</keyword>
<dbReference type="PANTHER" id="PTHR30349:SF41">
    <property type="entry name" value="INTEGRASE_RECOMBINASE PROTEIN MJ0367-RELATED"/>
    <property type="match status" value="1"/>
</dbReference>
<dbReference type="SUPFAM" id="SSF56349">
    <property type="entry name" value="DNA breaking-rejoining enzymes"/>
    <property type="match status" value="1"/>
</dbReference>
<dbReference type="GO" id="GO:0015074">
    <property type="term" value="P:DNA integration"/>
    <property type="evidence" value="ECO:0007669"/>
    <property type="project" value="UniProtKB-KW"/>
</dbReference>
<dbReference type="RefSeq" id="WP_188634421.1">
    <property type="nucleotide sequence ID" value="NZ_BMNQ01000117.1"/>
</dbReference>
<reference evidence="8" key="1">
    <citation type="journal article" date="2014" name="Int. J. Syst. Evol. Microbiol.">
        <title>Complete genome sequence of Corynebacterium casei LMG S-19264T (=DSM 44701T), isolated from a smear-ripened cheese.</title>
        <authorList>
            <consortium name="US DOE Joint Genome Institute (JGI-PGF)"/>
            <person name="Walter F."/>
            <person name="Albersmeier A."/>
            <person name="Kalinowski J."/>
            <person name="Ruckert C."/>
        </authorList>
    </citation>
    <scope>NUCLEOTIDE SEQUENCE</scope>
    <source>
        <strain evidence="8">JCM 12580</strain>
    </source>
</reference>
<keyword evidence="3 5" id="KW-0238">DNA-binding</keyword>
<dbReference type="GO" id="GO:0006310">
    <property type="term" value="P:DNA recombination"/>
    <property type="evidence" value="ECO:0007669"/>
    <property type="project" value="UniProtKB-KW"/>
</dbReference>
<reference evidence="8" key="2">
    <citation type="submission" date="2020-09" db="EMBL/GenBank/DDBJ databases">
        <authorList>
            <person name="Sun Q."/>
            <person name="Ohkuma M."/>
        </authorList>
    </citation>
    <scope>NUCLEOTIDE SEQUENCE</scope>
    <source>
        <strain evidence="8">JCM 12580</strain>
    </source>
</reference>
<evidence type="ECO:0000256" key="5">
    <source>
        <dbReference type="PROSITE-ProRule" id="PRU01248"/>
    </source>
</evidence>
<dbReference type="Gene3D" id="1.10.443.10">
    <property type="entry name" value="Intergrase catalytic core"/>
    <property type="match status" value="1"/>
</dbReference>
<dbReference type="InterPro" id="IPR004107">
    <property type="entry name" value="Integrase_SAM-like_N"/>
</dbReference>
<accession>A0A917Q3H8</accession>
<evidence type="ECO:0000256" key="3">
    <source>
        <dbReference type="ARBA" id="ARBA00023125"/>
    </source>
</evidence>
<protein>
    <submittedName>
        <fullName evidence="8">Integrase/recombinase y4rC</fullName>
    </submittedName>
</protein>
<evidence type="ECO:0000313" key="8">
    <source>
        <dbReference type="EMBL" id="GGK09653.1"/>
    </source>
</evidence>
<dbReference type="InterPro" id="IPR044068">
    <property type="entry name" value="CB"/>
</dbReference>
<dbReference type="CDD" id="cd01182">
    <property type="entry name" value="INT_RitC_C_like"/>
    <property type="match status" value="1"/>
</dbReference>
<dbReference type="PROSITE" id="PS51900">
    <property type="entry name" value="CB"/>
    <property type="match status" value="1"/>
</dbReference>
<dbReference type="Proteomes" id="UP000658382">
    <property type="component" value="Unassembled WGS sequence"/>
</dbReference>
<dbReference type="GO" id="GO:0003677">
    <property type="term" value="F:DNA binding"/>
    <property type="evidence" value="ECO:0007669"/>
    <property type="project" value="UniProtKB-UniRule"/>
</dbReference>
<dbReference type="InterPro" id="IPR050090">
    <property type="entry name" value="Tyrosine_recombinase_XerCD"/>
</dbReference>
<proteinExistence type="inferred from homology"/>
<name>A0A917Q3H8_9BACI</name>
<evidence type="ECO:0000256" key="1">
    <source>
        <dbReference type="ARBA" id="ARBA00008857"/>
    </source>
</evidence>
<dbReference type="PROSITE" id="PS51898">
    <property type="entry name" value="TYR_RECOMBINASE"/>
    <property type="match status" value="1"/>
</dbReference>
<keyword evidence="9" id="KW-1185">Reference proteome</keyword>
<evidence type="ECO:0000256" key="2">
    <source>
        <dbReference type="ARBA" id="ARBA00022908"/>
    </source>
</evidence>
<dbReference type="Pfam" id="PF02899">
    <property type="entry name" value="Phage_int_SAM_1"/>
    <property type="match status" value="1"/>
</dbReference>
<evidence type="ECO:0000259" key="7">
    <source>
        <dbReference type="PROSITE" id="PS51900"/>
    </source>
</evidence>
<dbReference type="InterPro" id="IPR010998">
    <property type="entry name" value="Integrase_recombinase_N"/>
</dbReference>
<comment type="similarity">
    <text evidence="1">Belongs to the 'phage' integrase family.</text>
</comment>
<organism evidence="8 9">
    <name type="scientific">Lentibacillus kapialis</name>
    <dbReference type="NCBI Taxonomy" id="340214"/>
    <lineage>
        <taxon>Bacteria</taxon>
        <taxon>Bacillati</taxon>
        <taxon>Bacillota</taxon>
        <taxon>Bacilli</taxon>
        <taxon>Bacillales</taxon>
        <taxon>Bacillaceae</taxon>
        <taxon>Lentibacillus</taxon>
    </lineage>
</organism>
<evidence type="ECO:0000313" key="9">
    <source>
        <dbReference type="Proteomes" id="UP000658382"/>
    </source>
</evidence>
<feature type="domain" description="Tyr recombinase" evidence="6">
    <location>
        <begin position="121"/>
        <end position="309"/>
    </location>
</feature>
<comment type="caution">
    <text evidence="8">The sequence shown here is derived from an EMBL/GenBank/DDBJ whole genome shotgun (WGS) entry which is preliminary data.</text>
</comment>
<dbReference type="Gene3D" id="1.10.150.130">
    <property type="match status" value="1"/>
</dbReference>
<dbReference type="InterPro" id="IPR013762">
    <property type="entry name" value="Integrase-like_cat_sf"/>
</dbReference>
<sequence>MKPTDFAKSLSDYLSLYLPGQRNVSSNTIRSYRDTFKLFLTYCKHHGGLPIEDLSLKQIDKPLIIGFLEWLEQDRKNSITTRNQRLACIHGFFRYMQVEDPVRLSLYQQILSIPIKKAQKPSVNHLTSDALKMILAQPNLSKSSGRRNLTLLSVLYDTGARVQELVDLKVRDVRLEPPPILTITGKANKTRHVPLMSNTESLLRQYMTEFHMFQNGMQDRPLFINRQHNKMTRAGISFIINKYVSRARAVSSLIPDKVTPHVFRHTKAMHLLQAGVNLIYIRDLLGHVDISTTEIYARADTELKRKALEETYPNVVSSDLPQWSEDEDLLAWLNSL</sequence>
<dbReference type="InterPro" id="IPR011010">
    <property type="entry name" value="DNA_brk_join_enz"/>
</dbReference>
<feature type="domain" description="Core-binding (CB)" evidence="7">
    <location>
        <begin position="1"/>
        <end position="97"/>
    </location>
</feature>
<dbReference type="PANTHER" id="PTHR30349">
    <property type="entry name" value="PHAGE INTEGRASE-RELATED"/>
    <property type="match status" value="1"/>
</dbReference>
<keyword evidence="2" id="KW-0229">DNA integration</keyword>
<gene>
    <name evidence="8" type="ORF">GCM10007063_35130</name>
</gene>
<dbReference type="Pfam" id="PF00589">
    <property type="entry name" value="Phage_integrase"/>
    <property type="match status" value="1"/>
</dbReference>
<dbReference type="InterPro" id="IPR002104">
    <property type="entry name" value="Integrase_catalytic"/>
</dbReference>
<evidence type="ECO:0000256" key="4">
    <source>
        <dbReference type="ARBA" id="ARBA00023172"/>
    </source>
</evidence>